<feature type="chain" id="PRO_5005328225" evidence="1">
    <location>
        <begin position="23"/>
        <end position="101"/>
    </location>
</feature>
<sequence>MKFIPLLLLFTTFICLENVITSINLDEALTLKTLYSRLKEKMEMIDKNIKLNKIKKGNTFNLQMESKAATTTAPKTLPNLRSSSFILNNILKSSLGSKLTV</sequence>
<protein>
    <submittedName>
        <fullName evidence="3 4">Uncharacterized protein</fullName>
    </submittedName>
</protein>
<dbReference type="Proteomes" id="UP000035681">
    <property type="component" value="Unplaced"/>
</dbReference>
<keyword evidence="2" id="KW-1185">Reference proteome</keyword>
<proteinExistence type="predicted"/>
<accession>A0A0K0EG55</accession>
<reference evidence="3" key="1">
    <citation type="submission" date="2015-08" db="UniProtKB">
        <authorList>
            <consortium name="WormBaseParasite"/>
        </authorList>
    </citation>
    <scope>IDENTIFICATION</scope>
</reference>
<dbReference type="AlphaFoldDB" id="A0A0K0EG55"/>
<organism evidence="3">
    <name type="scientific">Strongyloides stercoralis</name>
    <name type="common">Threadworm</name>
    <dbReference type="NCBI Taxonomy" id="6248"/>
    <lineage>
        <taxon>Eukaryota</taxon>
        <taxon>Metazoa</taxon>
        <taxon>Ecdysozoa</taxon>
        <taxon>Nematoda</taxon>
        <taxon>Chromadorea</taxon>
        <taxon>Rhabditida</taxon>
        <taxon>Tylenchina</taxon>
        <taxon>Panagrolaimomorpha</taxon>
        <taxon>Strongyloidoidea</taxon>
        <taxon>Strongyloididae</taxon>
        <taxon>Strongyloides</taxon>
    </lineage>
</organism>
<evidence type="ECO:0000313" key="3">
    <source>
        <dbReference type="WBParaSite" id="SSTP_0000846400.1"/>
    </source>
</evidence>
<dbReference type="WBParaSite" id="TCONS_00014423.p1">
    <property type="protein sequence ID" value="TCONS_00014423.p1"/>
    <property type="gene ID" value="XLOC_009631"/>
</dbReference>
<keyword evidence="1" id="KW-0732">Signal</keyword>
<evidence type="ECO:0000256" key="1">
    <source>
        <dbReference type="SAM" id="SignalP"/>
    </source>
</evidence>
<dbReference type="WBParaSite" id="SSTP_0000846400.1">
    <property type="protein sequence ID" value="SSTP_0000846400.1"/>
    <property type="gene ID" value="SSTP_0000846400"/>
</dbReference>
<evidence type="ECO:0000313" key="2">
    <source>
        <dbReference type="Proteomes" id="UP000035681"/>
    </source>
</evidence>
<name>A0A0K0EG55_STRER</name>
<evidence type="ECO:0000313" key="4">
    <source>
        <dbReference type="WBParaSite" id="TCONS_00014423.p1"/>
    </source>
</evidence>
<feature type="signal peptide" evidence="1">
    <location>
        <begin position="1"/>
        <end position="22"/>
    </location>
</feature>